<dbReference type="GO" id="GO:0034755">
    <property type="term" value="P:iron ion transmembrane transport"/>
    <property type="evidence" value="ECO:0007669"/>
    <property type="project" value="TreeGrafter"/>
</dbReference>
<evidence type="ECO:0000256" key="5">
    <source>
        <dbReference type="SAM" id="MobiDB-lite"/>
    </source>
</evidence>
<accession>A0A0B1PDK3</accession>
<gene>
    <name evidence="7" type="ORF">EV44_g6309</name>
</gene>
<feature type="transmembrane region" description="Helical" evidence="6">
    <location>
        <begin position="466"/>
        <end position="491"/>
    </location>
</feature>
<keyword evidence="4 6" id="KW-0472">Membrane</keyword>
<evidence type="ECO:0000313" key="7">
    <source>
        <dbReference type="EMBL" id="KHJ35041.1"/>
    </source>
</evidence>
<dbReference type="PRINTS" id="PR00447">
    <property type="entry name" value="NATRESASSCMP"/>
</dbReference>
<dbReference type="GO" id="GO:0015086">
    <property type="term" value="F:cadmium ion transmembrane transporter activity"/>
    <property type="evidence" value="ECO:0007669"/>
    <property type="project" value="TreeGrafter"/>
</dbReference>
<dbReference type="Proteomes" id="UP000030854">
    <property type="component" value="Unassembled WGS sequence"/>
</dbReference>
<dbReference type="NCBIfam" id="NF037982">
    <property type="entry name" value="Nramp_1"/>
    <property type="match status" value="1"/>
</dbReference>
<dbReference type="HOGENOM" id="CLU_020088_4_1_1"/>
<dbReference type="EMBL" id="JNVN01000558">
    <property type="protein sequence ID" value="KHJ35041.1"/>
    <property type="molecule type" value="Genomic_DNA"/>
</dbReference>
<sequence>MNSLSRKHDKEGSTYGQSLTAFVSDLMVRKDPNGRANSRIMTSNTNHEPNCEKNITHSMKNNMSDGSSDRDSDYSDEEDGDFEKRDSEKEFKRRDEERKDEKRRYQSGRPRTIEDEKEGYDEKGFKIEEHDDIEKRDYLKNKLEYLSDIKLSKENVWNILATIKEYLKFVGPGFMISVAYIDPGNYSVNVTAGATFRFRLLYMGLISNLFSIFYHGLCVKLGSITGLNLAEACRTFLPRWLNIILYVIAEVSIIATDVTEVVGTGIAVSLLLPKVPLQLACALSILDVIFIRIVSGPDGKLKGLRAFEFFVMALVMGVVTCFCIQLCIIKSPNVGEVLSGYIPAGELLQPQGLFQACGILGSTLMPHSLYLGSGLIQPRLKQFDIDNGLIPSEPDLSRKDRRVYKPSLDAINTCMRVFITEVIICLFIFALFVNSAILIIAGSSLYETPGSNADLFGIHDVLSTTVGPAAGTIFACALLLSGGSAAIVCTLAGQMISSGAVHGNVSPWLRRLLTRAVSTMPSIIIASMSGRQGLDNILDAAQVLLSLLLPFVIAPLIYFTSLDRFMTVRTPVNCIQSRSGNRTGSVGWDAEALPPLETRMGNHWFTTTIAISIWLCIIVLNVTNIFQKVFSSSGILHGGTLIN</sequence>
<comment type="caution">
    <text evidence="7">The sequence shown here is derived from an EMBL/GenBank/DDBJ whole genome shotgun (WGS) entry which is preliminary data.</text>
</comment>
<dbReference type="Pfam" id="PF01566">
    <property type="entry name" value="Nramp"/>
    <property type="match status" value="1"/>
</dbReference>
<evidence type="ECO:0000256" key="6">
    <source>
        <dbReference type="SAM" id="Phobius"/>
    </source>
</evidence>
<organism evidence="7 8">
    <name type="scientific">Uncinula necator</name>
    <name type="common">Grape powdery mildew</name>
    <dbReference type="NCBI Taxonomy" id="52586"/>
    <lineage>
        <taxon>Eukaryota</taxon>
        <taxon>Fungi</taxon>
        <taxon>Dikarya</taxon>
        <taxon>Ascomycota</taxon>
        <taxon>Pezizomycotina</taxon>
        <taxon>Leotiomycetes</taxon>
        <taxon>Erysiphales</taxon>
        <taxon>Erysiphaceae</taxon>
        <taxon>Erysiphe</taxon>
    </lineage>
</organism>
<feature type="transmembrane region" description="Helical" evidence="6">
    <location>
        <begin position="540"/>
        <end position="559"/>
    </location>
</feature>
<comment type="subcellular location">
    <subcellularLocation>
        <location evidence="1">Membrane</location>
        <topology evidence="1">Multi-pass membrane protein</topology>
    </subcellularLocation>
</comment>
<dbReference type="AlphaFoldDB" id="A0A0B1PDK3"/>
<keyword evidence="3 6" id="KW-1133">Transmembrane helix</keyword>
<evidence type="ECO:0000256" key="3">
    <source>
        <dbReference type="ARBA" id="ARBA00022989"/>
    </source>
</evidence>
<dbReference type="NCBIfam" id="TIGR01197">
    <property type="entry name" value="nramp"/>
    <property type="match status" value="1"/>
</dbReference>
<feature type="transmembrane region" description="Helical" evidence="6">
    <location>
        <begin position="352"/>
        <end position="372"/>
    </location>
</feature>
<keyword evidence="2 6" id="KW-0812">Transmembrane</keyword>
<feature type="compositionally biased region" description="Basic and acidic residues" evidence="5">
    <location>
        <begin position="82"/>
        <end position="104"/>
    </location>
</feature>
<name>A0A0B1PDK3_UNCNE</name>
<feature type="region of interest" description="Disordered" evidence="5">
    <location>
        <begin position="30"/>
        <end position="117"/>
    </location>
</feature>
<feature type="transmembrane region" description="Helical" evidence="6">
    <location>
        <begin position="243"/>
        <end position="271"/>
    </location>
</feature>
<evidence type="ECO:0000313" key="8">
    <source>
        <dbReference type="Proteomes" id="UP000030854"/>
    </source>
</evidence>
<dbReference type="GO" id="GO:0005886">
    <property type="term" value="C:plasma membrane"/>
    <property type="evidence" value="ECO:0007669"/>
    <property type="project" value="TreeGrafter"/>
</dbReference>
<evidence type="ECO:0000256" key="1">
    <source>
        <dbReference type="ARBA" id="ARBA00004141"/>
    </source>
</evidence>
<protein>
    <submittedName>
        <fullName evidence="7">Putative manganese transporter smf1</fullName>
    </submittedName>
</protein>
<reference evidence="7 8" key="1">
    <citation type="journal article" date="2014" name="BMC Genomics">
        <title>Adaptive genomic structural variation in the grape powdery mildew pathogen, Erysiphe necator.</title>
        <authorList>
            <person name="Jones L."/>
            <person name="Riaz S."/>
            <person name="Morales-Cruz A."/>
            <person name="Amrine K.C."/>
            <person name="McGuire B."/>
            <person name="Gubler W.D."/>
            <person name="Walker M.A."/>
            <person name="Cantu D."/>
        </authorList>
    </citation>
    <scope>NUCLEOTIDE SEQUENCE [LARGE SCALE GENOMIC DNA]</scope>
    <source>
        <strain evidence="8">c</strain>
    </source>
</reference>
<keyword evidence="8" id="KW-1185">Reference proteome</keyword>
<feature type="transmembrane region" description="Helical" evidence="6">
    <location>
        <begin position="306"/>
        <end position="332"/>
    </location>
</feature>
<feature type="transmembrane region" description="Helical" evidence="6">
    <location>
        <begin position="604"/>
        <end position="626"/>
    </location>
</feature>
<dbReference type="PANTHER" id="PTHR11706">
    <property type="entry name" value="SOLUTE CARRIER PROTEIN FAMILY 11 MEMBER"/>
    <property type="match status" value="1"/>
</dbReference>
<proteinExistence type="predicted"/>
<feature type="transmembrane region" description="Helical" evidence="6">
    <location>
        <begin position="422"/>
        <end position="446"/>
    </location>
</feature>
<dbReference type="PANTHER" id="PTHR11706:SF101">
    <property type="entry name" value="MANGANESE TRANSPORTER SMF1"/>
    <property type="match status" value="1"/>
</dbReference>
<feature type="transmembrane region" description="Helical" evidence="6">
    <location>
        <begin position="277"/>
        <end position="294"/>
    </location>
</feature>
<dbReference type="STRING" id="52586.A0A0B1PDK3"/>
<dbReference type="GO" id="GO:0005384">
    <property type="term" value="F:manganese ion transmembrane transporter activity"/>
    <property type="evidence" value="ECO:0007669"/>
    <property type="project" value="TreeGrafter"/>
</dbReference>
<evidence type="ECO:0000256" key="2">
    <source>
        <dbReference type="ARBA" id="ARBA00022692"/>
    </source>
</evidence>
<evidence type="ECO:0000256" key="4">
    <source>
        <dbReference type="ARBA" id="ARBA00023136"/>
    </source>
</evidence>
<feature type="transmembrane region" description="Helical" evidence="6">
    <location>
        <begin position="200"/>
        <end position="222"/>
    </location>
</feature>
<dbReference type="InterPro" id="IPR001046">
    <property type="entry name" value="NRAMP_fam"/>
</dbReference>
<feature type="compositionally biased region" description="Polar residues" evidence="5">
    <location>
        <begin position="35"/>
        <end position="48"/>
    </location>
</feature>
<dbReference type="GO" id="GO:0030026">
    <property type="term" value="P:intracellular manganese ion homeostasis"/>
    <property type="evidence" value="ECO:0007669"/>
    <property type="project" value="TreeGrafter"/>
</dbReference>